<protein>
    <submittedName>
        <fullName evidence="2">Uncharacterized protein</fullName>
    </submittedName>
</protein>
<keyword evidence="3" id="KW-1185">Reference proteome</keyword>
<dbReference type="EMBL" id="CM000762">
    <property type="protein sequence ID" value="KXG31487.1"/>
    <property type="molecule type" value="Genomic_DNA"/>
</dbReference>
<accession>A0A1B6Q0N3</accession>
<dbReference type="AlphaFoldDB" id="A0A1B6Q0N3"/>
<dbReference type="Proteomes" id="UP000000768">
    <property type="component" value="Chromosome 3"/>
</dbReference>
<evidence type="ECO:0000313" key="3">
    <source>
        <dbReference type="Proteomes" id="UP000000768"/>
    </source>
</evidence>
<name>A0A1B6Q0N3_SORBI</name>
<proteinExistence type="predicted"/>
<gene>
    <name evidence="2" type="ORF">SORBI_3003G007100</name>
</gene>
<dbReference type="Gramene" id="KXG31487">
    <property type="protein sequence ID" value="KXG31487"/>
    <property type="gene ID" value="SORBI_3003G007100"/>
</dbReference>
<reference evidence="3" key="2">
    <citation type="journal article" date="2018" name="Plant J.">
        <title>The Sorghum bicolor reference genome: improved assembly, gene annotations, a transcriptome atlas, and signatures of genome organization.</title>
        <authorList>
            <person name="McCormick R.F."/>
            <person name="Truong S.K."/>
            <person name="Sreedasyam A."/>
            <person name="Jenkins J."/>
            <person name="Shu S."/>
            <person name="Sims D."/>
            <person name="Kennedy M."/>
            <person name="Amirebrahimi M."/>
            <person name="Weers B.D."/>
            <person name="McKinley B."/>
            <person name="Mattison A."/>
            <person name="Morishige D.T."/>
            <person name="Grimwood J."/>
            <person name="Schmutz J."/>
            <person name="Mullet J.E."/>
        </authorList>
    </citation>
    <scope>NUCLEOTIDE SEQUENCE [LARGE SCALE GENOMIC DNA]</scope>
    <source>
        <strain evidence="3">cv. BTx623</strain>
    </source>
</reference>
<organism evidence="2 3">
    <name type="scientific">Sorghum bicolor</name>
    <name type="common">Sorghum</name>
    <name type="synonym">Sorghum vulgare</name>
    <dbReference type="NCBI Taxonomy" id="4558"/>
    <lineage>
        <taxon>Eukaryota</taxon>
        <taxon>Viridiplantae</taxon>
        <taxon>Streptophyta</taxon>
        <taxon>Embryophyta</taxon>
        <taxon>Tracheophyta</taxon>
        <taxon>Spermatophyta</taxon>
        <taxon>Magnoliopsida</taxon>
        <taxon>Liliopsida</taxon>
        <taxon>Poales</taxon>
        <taxon>Poaceae</taxon>
        <taxon>PACMAD clade</taxon>
        <taxon>Panicoideae</taxon>
        <taxon>Andropogonodae</taxon>
        <taxon>Andropogoneae</taxon>
        <taxon>Sorghinae</taxon>
        <taxon>Sorghum</taxon>
    </lineage>
</organism>
<evidence type="ECO:0000313" key="2">
    <source>
        <dbReference type="EMBL" id="KXG31487.1"/>
    </source>
</evidence>
<evidence type="ECO:0000256" key="1">
    <source>
        <dbReference type="SAM" id="MobiDB-lite"/>
    </source>
</evidence>
<dbReference type="InParanoid" id="A0A1B6Q0N3"/>
<reference evidence="2 3" key="1">
    <citation type="journal article" date="2009" name="Nature">
        <title>The Sorghum bicolor genome and the diversification of grasses.</title>
        <authorList>
            <person name="Paterson A.H."/>
            <person name="Bowers J.E."/>
            <person name="Bruggmann R."/>
            <person name="Dubchak I."/>
            <person name="Grimwood J."/>
            <person name="Gundlach H."/>
            <person name="Haberer G."/>
            <person name="Hellsten U."/>
            <person name="Mitros T."/>
            <person name="Poliakov A."/>
            <person name="Schmutz J."/>
            <person name="Spannagl M."/>
            <person name="Tang H."/>
            <person name="Wang X."/>
            <person name="Wicker T."/>
            <person name="Bharti A.K."/>
            <person name="Chapman J."/>
            <person name="Feltus F.A."/>
            <person name="Gowik U."/>
            <person name="Grigoriev I.V."/>
            <person name="Lyons E."/>
            <person name="Maher C.A."/>
            <person name="Martis M."/>
            <person name="Narechania A."/>
            <person name="Otillar R.P."/>
            <person name="Penning B.W."/>
            <person name="Salamov A.A."/>
            <person name="Wang Y."/>
            <person name="Zhang L."/>
            <person name="Carpita N.C."/>
            <person name="Freeling M."/>
            <person name="Gingle A.R."/>
            <person name="Hash C.T."/>
            <person name="Keller B."/>
            <person name="Klein P."/>
            <person name="Kresovich S."/>
            <person name="McCann M.C."/>
            <person name="Ming R."/>
            <person name="Peterson D.G."/>
            <person name="Mehboob-ur-Rahman"/>
            <person name="Ware D."/>
            <person name="Westhoff P."/>
            <person name="Mayer K.F."/>
            <person name="Messing J."/>
            <person name="Rokhsar D.S."/>
        </authorList>
    </citation>
    <scope>NUCLEOTIDE SEQUENCE [LARGE SCALE GENOMIC DNA]</scope>
    <source>
        <strain evidence="3">cv. BTx623</strain>
    </source>
</reference>
<feature type="region of interest" description="Disordered" evidence="1">
    <location>
        <begin position="55"/>
        <end position="97"/>
    </location>
</feature>
<sequence>MVRLCGGEPAPMLFDPPLPIRTPLVVAAAASQPRPLLPPALNILLLSATSATPSHDVHCSRSPVPSAQAAKKKAAVDSGTGRPVASAALLPPPKKEWREKREDFKKKVWRIVRKSQEMF</sequence>